<accession>A0A239SZ32</accession>
<dbReference type="OrthoDB" id="2222637at2"/>
<evidence type="ECO:0000313" key="1">
    <source>
        <dbReference type="EMBL" id="SNU90586.1"/>
    </source>
</evidence>
<dbReference type="STRING" id="1123308.GCA_000380085_01466"/>
<gene>
    <name evidence="1" type="ORF">SAMEA4412692_01920</name>
</gene>
<protein>
    <submittedName>
        <fullName evidence="1">Uncharacterized protein</fullName>
    </submittedName>
</protein>
<sequence length="105" mass="11933">MTDTTKSTKTKPEQPRTVLLSPKQLEGLGDELTGIMNSLEMNNIVLDGPEFAMGKDSTVALWMMRKYIDTAYSQNKKLFKKLDEIAFLLLNNDNARELEALKHDK</sequence>
<dbReference type="EMBL" id="LT906439">
    <property type="protein sequence ID" value="SNU90586.1"/>
    <property type="molecule type" value="Genomic_DNA"/>
</dbReference>
<dbReference type="RefSeq" id="WP_018374009.1">
    <property type="nucleotide sequence ID" value="NZ_LT906439.1"/>
</dbReference>
<proteinExistence type="predicted"/>
<keyword evidence="2" id="KW-1185">Reference proteome</keyword>
<dbReference type="KEGG" id="smen:SAMEA4412692_1920"/>
<name>A0A239SZ32_9STRE</name>
<evidence type="ECO:0000313" key="2">
    <source>
        <dbReference type="Proteomes" id="UP000215185"/>
    </source>
</evidence>
<dbReference type="Proteomes" id="UP000215185">
    <property type="component" value="Chromosome 1"/>
</dbReference>
<reference evidence="1 2" key="1">
    <citation type="submission" date="2017-06" db="EMBL/GenBank/DDBJ databases">
        <authorList>
            <consortium name="Pathogen Informatics"/>
        </authorList>
    </citation>
    <scope>NUCLEOTIDE SEQUENCE [LARGE SCALE GENOMIC DNA]</scope>
    <source>
        <strain evidence="1 2">NCTC13788</strain>
    </source>
</reference>
<dbReference type="AlphaFoldDB" id="A0A239SZ32"/>
<organism evidence="1 2">
    <name type="scientific">Streptococcus merionis</name>
    <dbReference type="NCBI Taxonomy" id="400065"/>
    <lineage>
        <taxon>Bacteria</taxon>
        <taxon>Bacillati</taxon>
        <taxon>Bacillota</taxon>
        <taxon>Bacilli</taxon>
        <taxon>Lactobacillales</taxon>
        <taxon>Streptococcaceae</taxon>
        <taxon>Streptococcus</taxon>
    </lineage>
</organism>